<feature type="domain" description="Ig-like" evidence="15">
    <location>
        <begin position="347"/>
        <end position="447"/>
    </location>
</feature>
<evidence type="ECO:0000259" key="15">
    <source>
        <dbReference type="PROSITE" id="PS50835"/>
    </source>
</evidence>
<evidence type="ECO:0000313" key="17">
    <source>
        <dbReference type="Proteomes" id="UP001168821"/>
    </source>
</evidence>
<feature type="signal peptide" evidence="13">
    <location>
        <begin position="1"/>
        <end position="23"/>
    </location>
</feature>
<protein>
    <recommendedName>
        <fullName evidence="2">receptor protein-tyrosine kinase</fullName>
        <ecNumber evidence="2">2.7.10.1</ecNumber>
    </recommendedName>
</protein>
<dbReference type="Gene3D" id="1.10.510.10">
    <property type="entry name" value="Transferase(Phosphotransferase) domain 1"/>
    <property type="match status" value="1"/>
</dbReference>
<dbReference type="InterPro" id="IPR007110">
    <property type="entry name" value="Ig-like_dom"/>
</dbReference>
<dbReference type="PROSITE" id="PS50835">
    <property type="entry name" value="IG_LIKE"/>
    <property type="match status" value="2"/>
</dbReference>
<dbReference type="GO" id="GO:0005886">
    <property type="term" value="C:plasma membrane"/>
    <property type="evidence" value="ECO:0007669"/>
    <property type="project" value="TreeGrafter"/>
</dbReference>
<dbReference type="EC" id="2.7.10.1" evidence="2"/>
<evidence type="ECO:0000313" key="16">
    <source>
        <dbReference type="EMBL" id="KAJ3659798.1"/>
    </source>
</evidence>
<gene>
    <name evidence="16" type="ORF">Zmor_011468</name>
</gene>
<comment type="subcellular location">
    <subcellularLocation>
        <location evidence="1">Membrane</location>
        <topology evidence="1">Single-pass membrane protein</topology>
    </subcellularLocation>
</comment>
<dbReference type="GO" id="GO:0004714">
    <property type="term" value="F:transmembrane receptor protein tyrosine kinase activity"/>
    <property type="evidence" value="ECO:0007669"/>
    <property type="project" value="UniProtKB-EC"/>
</dbReference>
<keyword evidence="3" id="KW-0597">Phosphoprotein</keyword>
<evidence type="ECO:0000256" key="8">
    <source>
        <dbReference type="ARBA" id="ARBA00023137"/>
    </source>
</evidence>
<evidence type="ECO:0000256" key="11">
    <source>
        <dbReference type="SAM" id="MobiDB-lite"/>
    </source>
</evidence>
<dbReference type="Proteomes" id="UP001168821">
    <property type="component" value="Unassembled WGS sequence"/>
</dbReference>
<dbReference type="GO" id="GO:0005524">
    <property type="term" value="F:ATP binding"/>
    <property type="evidence" value="ECO:0007669"/>
    <property type="project" value="UniProtKB-UniRule"/>
</dbReference>
<dbReference type="PROSITE" id="PS00107">
    <property type="entry name" value="PROTEIN_KINASE_ATP"/>
    <property type="match status" value="1"/>
</dbReference>
<keyword evidence="12" id="KW-0472">Membrane</keyword>
<organism evidence="16 17">
    <name type="scientific">Zophobas morio</name>
    <dbReference type="NCBI Taxonomy" id="2755281"/>
    <lineage>
        <taxon>Eukaryota</taxon>
        <taxon>Metazoa</taxon>
        <taxon>Ecdysozoa</taxon>
        <taxon>Arthropoda</taxon>
        <taxon>Hexapoda</taxon>
        <taxon>Insecta</taxon>
        <taxon>Pterygota</taxon>
        <taxon>Neoptera</taxon>
        <taxon>Endopterygota</taxon>
        <taxon>Coleoptera</taxon>
        <taxon>Polyphaga</taxon>
        <taxon>Cucujiformia</taxon>
        <taxon>Tenebrionidae</taxon>
        <taxon>Zophobas</taxon>
    </lineage>
</organism>
<feature type="transmembrane region" description="Helical" evidence="12">
    <location>
        <begin position="455"/>
        <end position="476"/>
    </location>
</feature>
<feature type="chain" id="PRO_5041336801" description="receptor protein-tyrosine kinase" evidence="13">
    <location>
        <begin position="24"/>
        <end position="936"/>
    </location>
</feature>
<keyword evidence="12" id="KW-1133">Transmembrane helix</keyword>
<dbReference type="GO" id="GO:0043235">
    <property type="term" value="C:receptor complex"/>
    <property type="evidence" value="ECO:0007669"/>
    <property type="project" value="TreeGrafter"/>
</dbReference>
<evidence type="ECO:0000256" key="7">
    <source>
        <dbReference type="ARBA" id="ARBA00022840"/>
    </source>
</evidence>
<dbReference type="GO" id="GO:0007169">
    <property type="term" value="P:cell surface receptor protein tyrosine kinase signaling pathway"/>
    <property type="evidence" value="ECO:0007669"/>
    <property type="project" value="InterPro"/>
</dbReference>
<sequence length="936" mass="105961">MFYLVKSLLPTISYLFYFLKADGDDDEEYETVVTITSLTGSKKPFVYIEKLCDDRDAHCRNYSCSAFSTEKTTIFWLFKSCPDKSCPAVYKPANSQQDGLQISSNITLDLLSAGYLTCVANNSHGNMADIEEVVRVNETGRRLINLTKQDVNYEIQPDEGSLFVRWNITMLGHPSPELTLQDEKNITVCSLPEKYNCTINGPDGYIALTIKNISVDDLNKNFSLVAKNIYETTNFSLIMNASGLIGFEIEAEELNELYSILWCGASSVHPCNVSWSFKPKCPERNCAYKPVNGIHSQDSPLQCWSHLNVSSSESGFLRCHVSSQGASEEIYQEIGNVKNGVEIFGNDSITQIIDENTKRIKTEFGKLIILTCGASVLNYTDDVRWAISELDNDISENTIVSSVRNALFINTRLLFLSDTGQYKFEGTYFCKAALKNGNGTFHYRKIEVTTAEKQLTYYIIAILIVVLLAISAFIVFKMRTYQKLQKEMKELNMVGLANFEKGALEHLNPNLTIDDQADLLPYDKKYEFPVEQLKLGEQIGSGAFGVVMKGEAKGVFEHEPSTTVAVKLVNRTIGDIYVKALASELKIMIHLGKHINIVNLLGACTKNITKRELLVIVEYCRFGNLKDYLLNHRHSFIDQINSETGQIDFSIGSDVLGINNDPELLYVTPSFGNRNCSSTSQLSKEETPQPDKDANYQGDYQDMNKPVCTRDLLLWSFQVARGMEYLASRKVLHGDLAARNILLTDGNVVKICDFGLSKSMYQKEIYKKTGDEMLPVKWMAIEAITDKIFSIQSDVWSFGIVLWEIFSLARTPYPGMEYSESFCEKLLDGYRMKAPQFANDEIYEIMLHCWDAEPSMRPSFTQLARKIGSVLDQQIVEHYIDMNTGYLKMNSERFKNENSDYLSMVGAPEFQKYSSPYRYVNVIKPSIKQEENNTYL</sequence>
<dbReference type="InterPro" id="IPR000719">
    <property type="entry name" value="Prot_kinase_dom"/>
</dbReference>
<evidence type="ECO:0000256" key="10">
    <source>
        <dbReference type="PROSITE-ProRule" id="PRU10141"/>
    </source>
</evidence>
<dbReference type="Gene3D" id="3.30.200.20">
    <property type="entry name" value="Phosphorylase Kinase, domain 1"/>
    <property type="match status" value="1"/>
</dbReference>
<evidence type="ECO:0000256" key="3">
    <source>
        <dbReference type="ARBA" id="ARBA00022553"/>
    </source>
</evidence>
<feature type="region of interest" description="Disordered" evidence="11">
    <location>
        <begin position="676"/>
        <end position="700"/>
    </location>
</feature>
<keyword evidence="8" id="KW-0829">Tyrosine-protein kinase</keyword>
<dbReference type="InterPro" id="IPR011009">
    <property type="entry name" value="Kinase-like_dom_sf"/>
</dbReference>
<keyword evidence="12" id="KW-0812">Transmembrane</keyword>
<dbReference type="InterPro" id="IPR017441">
    <property type="entry name" value="Protein_kinase_ATP_BS"/>
</dbReference>
<dbReference type="PROSITE" id="PS00240">
    <property type="entry name" value="RECEPTOR_TYR_KIN_III"/>
    <property type="match status" value="1"/>
</dbReference>
<dbReference type="InterPro" id="IPR050122">
    <property type="entry name" value="RTK"/>
</dbReference>
<keyword evidence="5 10" id="KW-0547">Nucleotide-binding</keyword>
<evidence type="ECO:0000259" key="14">
    <source>
        <dbReference type="PROSITE" id="PS50011"/>
    </source>
</evidence>
<keyword evidence="13" id="KW-0732">Signal</keyword>
<evidence type="ECO:0000256" key="13">
    <source>
        <dbReference type="SAM" id="SignalP"/>
    </source>
</evidence>
<evidence type="ECO:0000256" key="2">
    <source>
        <dbReference type="ARBA" id="ARBA00011902"/>
    </source>
</evidence>
<dbReference type="SUPFAM" id="SSF56112">
    <property type="entry name" value="Protein kinase-like (PK-like)"/>
    <property type="match status" value="1"/>
</dbReference>
<evidence type="ECO:0000256" key="12">
    <source>
        <dbReference type="SAM" id="Phobius"/>
    </source>
</evidence>
<feature type="binding site" evidence="10">
    <location>
        <position position="567"/>
    </location>
    <ligand>
        <name>ATP</name>
        <dbReference type="ChEBI" id="CHEBI:30616"/>
    </ligand>
</feature>
<feature type="compositionally biased region" description="Basic and acidic residues" evidence="11">
    <location>
        <begin position="683"/>
        <end position="694"/>
    </location>
</feature>
<evidence type="ECO:0000256" key="5">
    <source>
        <dbReference type="ARBA" id="ARBA00022741"/>
    </source>
</evidence>
<dbReference type="EMBL" id="JALNTZ010000003">
    <property type="protein sequence ID" value="KAJ3659798.1"/>
    <property type="molecule type" value="Genomic_DNA"/>
</dbReference>
<keyword evidence="17" id="KW-1185">Reference proteome</keyword>
<keyword evidence="4" id="KW-0808">Transferase</keyword>
<dbReference type="InterPro" id="IPR001824">
    <property type="entry name" value="Tyr_kinase_rcpt_3_CS"/>
</dbReference>
<keyword evidence="7 10" id="KW-0067">ATP-binding</keyword>
<feature type="domain" description="Protein kinase" evidence="14">
    <location>
        <begin position="533"/>
        <end position="871"/>
    </location>
</feature>
<evidence type="ECO:0000256" key="6">
    <source>
        <dbReference type="ARBA" id="ARBA00022777"/>
    </source>
</evidence>
<dbReference type="PROSITE" id="PS50011">
    <property type="entry name" value="PROTEIN_KINASE_DOM"/>
    <property type="match status" value="1"/>
</dbReference>
<evidence type="ECO:0000256" key="9">
    <source>
        <dbReference type="ARBA" id="ARBA00051243"/>
    </source>
</evidence>
<evidence type="ECO:0000256" key="1">
    <source>
        <dbReference type="ARBA" id="ARBA00004167"/>
    </source>
</evidence>
<dbReference type="Pfam" id="PF07714">
    <property type="entry name" value="PK_Tyr_Ser-Thr"/>
    <property type="match status" value="1"/>
</dbReference>
<dbReference type="PANTHER" id="PTHR24416:SF600">
    <property type="entry name" value="PDGF- AND VEGF-RECEPTOR RELATED, ISOFORM J"/>
    <property type="match status" value="1"/>
</dbReference>
<keyword evidence="6" id="KW-0418">Kinase</keyword>
<dbReference type="FunFam" id="3.30.200.20:FF:000384">
    <property type="entry name" value="Receptor protein-tyrosine kinase"/>
    <property type="match status" value="1"/>
</dbReference>
<comment type="catalytic activity">
    <reaction evidence="9">
        <text>L-tyrosyl-[protein] + ATP = O-phospho-L-tyrosyl-[protein] + ADP + H(+)</text>
        <dbReference type="Rhea" id="RHEA:10596"/>
        <dbReference type="Rhea" id="RHEA-COMP:10136"/>
        <dbReference type="Rhea" id="RHEA-COMP:20101"/>
        <dbReference type="ChEBI" id="CHEBI:15378"/>
        <dbReference type="ChEBI" id="CHEBI:30616"/>
        <dbReference type="ChEBI" id="CHEBI:46858"/>
        <dbReference type="ChEBI" id="CHEBI:61978"/>
        <dbReference type="ChEBI" id="CHEBI:456216"/>
        <dbReference type="EC" id="2.7.10.1"/>
    </reaction>
</comment>
<dbReference type="FunFam" id="1.10.510.10:FF:000373">
    <property type="entry name" value="Receptor protein-tyrosine kinase"/>
    <property type="match status" value="1"/>
</dbReference>
<dbReference type="InterPro" id="IPR008266">
    <property type="entry name" value="Tyr_kinase_AS"/>
</dbReference>
<evidence type="ECO:0000256" key="4">
    <source>
        <dbReference type="ARBA" id="ARBA00022679"/>
    </source>
</evidence>
<proteinExistence type="predicted"/>
<dbReference type="PROSITE" id="PS00109">
    <property type="entry name" value="PROTEIN_KINASE_TYR"/>
    <property type="match status" value="1"/>
</dbReference>
<accession>A0AA38ML65</accession>
<dbReference type="AlphaFoldDB" id="A0AA38ML65"/>
<reference evidence="16" key="1">
    <citation type="journal article" date="2023" name="G3 (Bethesda)">
        <title>Whole genome assemblies of Zophobas morio and Tenebrio molitor.</title>
        <authorList>
            <person name="Kaur S."/>
            <person name="Stinson S.A."/>
            <person name="diCenzo G.C."/>
        </authorList>
    </citation>
    <scope>NUCLEOTIDE SEQUENCE</scope>
    <source>
        <strain evidence="16">QUZm001</strain>
    </source>
</reference>
<comment type="caution">
    <text evidence="16">The sequence shown here is derived from an EMBL/GenBank/DDBJ whole genome shotgun (WGS) entry which is preliminary data.</text>
</comment>
<dbReference type="PANTHER" id="PTHR24416">
    <property type="entry name" value="TYROSINE-PROTEIN KINASE RECEPTOR"/>
    <property type="match status" value="1"/>
</dbReference>
<feature type="domain" description="Ig-like" evidence="15">
    <location>
        <begin position="44"/>
        <end position="134"/>
    </location>
</feature>
<dbReference type="InterPro" id="IPR001245">
    <property type="entry name" value="Ser-Thr/Tyr_kinase_cat_dom"/>
</dbReference>
<name>A0AA38ML65_9CUCU</name>